<dbReference type="Proteomes" id="UP000030147">
    <property type="component" value="Unassembled WGS sequence"/>
</dbReference>
<evidence type="ECO:0000256" key="1">
    <source>
        <dbReference type="SAM" id="Phobius"/>
    </source>
</evidence>
<proteinExistence type="predicted"/>
<dbReference type="EMBL" id="AVBF01000069">
    <property type="protein sequence ID" value="KGP71342.1"/>
    <property type="molecule type" value="Genomic_DNA"/>
</dbReference>
<organism evidence="2 3">
    <name type="scientific">Pontibacillus yanchengensis Y32</name>
    <dbReference type="NCBI Taxonomy" id="1385514"/>
    <lineage>
        <taxon>Bacteria</taxon>
        <taxon>Bacillati</taxon>
        <taxon>Bacillota</taxon>
        <taxon>Bacilli</taxon>
        <taxon>Bacillales</taxon>
        <taxon>Bacillaceae</taxon>
        <taxon>Pontibacillus</taxon>
    </lineage>
</organism>
<gene>
    <name evidence="2" type="ORF">N782_19900</name>
</gene>
<feature type="transmembrane region" description="Helical" evidence="1">
    <location>
        <begin position="60"/>
        <end position="77"/>
    </location>
</feature>
<evidence type="ECO:0000313" key="2">
    <source>
        <dbReference type="EMBL" id="KGP71342.1"/>
    </source>
</evidence>
<reference evidence="2 3" key="1">
    <citation type="journal article" date="2015" name="Stand. Genomic Sci.">
        <title>High quality draft genome sequence of the moderately halophilic bacterium Pontibacillus yanchengensis Y32(T) and comparison among Pontibacillus genomes.</title>
        <authorList>
            <person name="Huang J."/>
            <person name="Qiao Z.X."/>
            <person name="Tang J.W."/>
            <person name="Wang G."/>
        </authorList>
    </citation>
    <scope>NUCLEOTIDE SEQUENCE [LARGE SCALE GENOMIC DNA]</scope>
    <source>
        <strain evidence="2 3">Y32</strain>
    </source>
</reference>
<feature type="transmembrane region" description="Helical" evidence="1">
    <location>
        <begin position="7"/>
        <end position="25"/>
    </location>
</feature>
<keyword evidence="1" id="KW-0812">Transmembrane</keyword>
<protein>
    <submittedName>
        <fullName evidence="2">Uncharacterized protein</fullName>
    </submittedName>
</protein>
<feature type="transmembrane region" description="Helical" evidence="1">
    <location>
        <begin position="37"/>
        <end position="53"/>
    </location>
</feature>
<name>A0A0A2T6G5_9BACI</name>
<evidence type="ECO:0000313" key="3">
    <source>
        <dbReference type="Proteomes" id="UP000030147"/>
    </source>
</evidence>
<comment type="caution">
    <text evidence="2">The sequence shown here is derived from an EMBL/GenBank/DDBJ whole genome shotgun (WGS) entry which is preliminary data.</text>
</comment>
<keyword evidence="1" id="KW-1133">Transmembrane helix</keyword>
<accession>A0A0A2T6G5</accession>
<dbReference type="AlphaFoldDB" id="A0A0A2T6G5"/>
<dbReference type="STRING" id="1385514.N782_19900"/>
<feature type="transmembrane region" description="Helical" evidence="1">
    <location>
        <begin position="83"/>
        <end position="100"/>
    </location>
</feature>
<keyword evidence="1" id="KW-0472">Membrane</keyword>
<sequence>MEINTTINYILIHRVISKFLLLYIITKYKGDIEMSELVRYSLIILFISLLIFGPKKNKPMEIGIILAVFFGGIYFFADKTMPSYIYLSSIGICMFIYGWIRYKRENSKGKTNDRK</sequence>
<keyword evidence="3" id="KW-1185">Reference proteome</keyword>